<gene>
    <name evidence="3" type="ORF">QVD17_04037</name>
</gene>
<comment type="caution">
    <text evidence="3">The sequence shown here is derived from an EMBL/GenBank/DDBJ whole genome shotgun (WGS) entry which is preliminary data.</text>
</comment>
<feature type="compositionally biased region" description="Basic and acidic residues" evidence="1">
    <location>
        <begin position="106"/>
        <end position="116"/>
    </location>
</feature>
<reference evidence="3" key="1">
    <citation type="journal article" date="2023" name="bioRxiv">
        <title>Improved chromosome-level genome assembly for marigold (Tagetes erecta).</title>
        <authorList>
            <person name="Jiang F."/>
            <person name="Yuan L."/>
            <person name="Wang S."/>
            <person name="Wang H."/>
            <person name="Xu D."/>
            <person name="Wang A."/>
            <person name="Fan W."/>
        </authorList>
    </citation>
    <scope>NUCLEOTIDE SEQUENCE</scope>
    <source>
        <strain evidence="3">WSJ</strain>
        <tissue evidence="3">Leaf</tissue>
    </source>
</reference>
<dbReference type="Gene3D" id="1.10.10.60">
    <property type="entry name" value="Homeodomain-like"/>
    <property type="match status" value="1"/>
</dbReference>
<dbReference type="Pfam" id="PF13837">
    <property type="entry name" value="Myb_DNA-bind_4"/>
    <property type="match status" value="1"/>
</dbReference>
<sequence>MEHEGSSSSSLHTRSKAAPDWTVEESLILVNEVNAVEADCGETLSSFQKWKIIVQNCNALDVNRNLNQCRRKWETLLSHYKHSGSTFNAELFNAIQRYVTDFESAYHTEPDSDSDHQPQLQSGSKNQRSKMMITHQKEAVEVKSKLIRRQQSEHIEIEECSFKQQVRDASNESKRFVEMNRVEHEQNMADKLRETAEIIEAIVNDSSGRDDLTRINGDKIIICLSNLAVTLDELCKLQTDSVV</sequence>
<dbReference type="AlphaFoldDB" id="A0AAD8LFI9"/>
<name>A0AAD8LFI9_TARER</name>
<accession>A0AAD8LFI9</accession>
<dbReference type="PANTHER" id="PTHR33492:SF4">
    <property type="entry name" value="OS02G0174300 PROTEIN"/>
    <property type="match status" value="1"/>
</dbReference>
<keyword evidence="4" id="KW-1185">Reference proteome</keyword>
<protein>
    <recommendedName>
        <fullName evidence="2">Myb-like domain-containing protein</fullName>
    </recommendedName>
</protein>
<dbReference type="InterPro" id="IPR044822">
    <property type="entry name" value="Myb_DNA-bind_4"/>
</dbReference>
<evidence type="ECO:0000313" key="4">
    <source>
        <dbReference type="Proteomes" id="UP001229421"/>
    </source>
</evidence>
<proteinExistence type="predicted"/>
<organism evidence="3 4">
    <name type="scientific">Tagetes erecta</name>
    <name type="common">African marigold</name>
    <dbReference type="NCBI Taxonomy" id="13708"/>
    <lineage>
        <taxon>Eukaryota</taxon>
        <taxon>Viridiplantae</taxon>
        <taxon>Streptophyta</taxon>
        <taxon>Embryophyta</taxon>
        <taxon>Tracheophyta</taxon>
        <taxon>Spermatophyta</taxon>
        <taxon>Magnoliopsida</taxon>
        <taxon>eudicotyledons</taxon>
        <taxon>Gunneridae</taxon>
        <taxon>Pentapetalae</taxon>
        <taxon>asterids</taxon>
        <taxon>campanulids</taxon>
        <taxon>Asterales</taxon>
        <taxon>Asteraceae</taxon>
        <taxon>Asteroideae</taxon>
        <taxon>Heliantheae alliance</taxon>
        <taxon>Tageteae</taxon>
        <taxon>Tagetes</taxon>
    </lineage>
</organism>
<dbReference type="PROSITE" id="PS50090">
    <property type="entry name" value="MYB_LIKE"/>
    <property type="match status" value="1"/>
</dbReference>
<evidence type="ECO:0000256" key="1">
    <source>
        <dbReference type="SAM" id="MobiDB-lite"/>
    </source>
</evidence>
<evidence type="ECO:0000313" key="3">
    <source>
        <dbReference type="EMBL" id="KAK1438231.1"/>
    </source>
</evidence>
<dbReference type="EMBL" id="JAUHHV010000001">
    <property type="protein sequence ID" value="KAK1438231.1"/>
    <property type="molecule type" value="Genomic_DNA"/>
</dbReference>
<feature type="compositionally biased region" description="Polar residues" evidence="1">
    <location>
        <begin position="117"/>
        <end position="126"/>
    </location>
</feature>
<dbReference type="Proteomes" id="UP001229421">
    <property type="component" value="Unassembled WGS sequence"/>
</dbReference>
<dbReference type="SUPFAM" id="SSF46689">
    <property type="entry name" value="Homeodomain-like"/>
    <property type="match status" value="1"/>
</dbReference>
<evidence type="ECO:0000259" key="2">
    <source>
        <dbReference type="PROSITE" id="PS50090"/>
    </source>
</evidence>
<dbReference type="InterPro" id="IPR009057">
    <property type="entry name" value="Homeodomain-like_sf"/>
</dbReference>
<feature type="domain" description="Myb-like" evidence="2">
    <location>
        <begin position="21"/>
        <end position="77"/>
    </location>
</feature>
<feature type="region of interest" description="Disordered" evidence="1">
    <location>
        <begin position="106"/>
        <end position="132"/>
    </location>
</feature>
<dbReference type="PANTHER" id="PTHR33492">
    <property type="entry name" value="OSJNBA0043A12.37 PROTEIN-RELATED"/>
    <property type="match status" value="1"/>
</dbReference>
<dbReference type="InterPro" id="IPR001005">
    <property type="entry name" value="SANT/Myb"/>
</dbReference>